<evidence type="ECO:0000256" key="10">
    <source>
        <dbReference type="ARBA" id="ARBA00023136"/>
    </source>
</evidence>
<dbReference type="Pfam" id="PF02163">
    <property type="entry name" value="Peptidase_M50"/>
    <property type="match status" value="1"/>
</dbReference>
<comment type="cofactor">
    <cofactor evidence="1 11">
        <name>Zn(2+)</name>
        <dbReference type="ChEBI" id="CHEBI:29105"/>
    </cofactor>
</comment>
<reference evidence="14" key="1">
    <citation type="submission" date="2021-03" db="EMBL/GenBank/DDBJ databases">
        <title>Alkalibacter marinus sp. nov., isolated from tidal flat sediment.</title>
        <authorList>
            <person name="Namirimu T."/>
            <person name="Yang J.-A."/>
            <person name="Yang S.-H."/>
            <person name="Kim Y.-J."/>
            <person name="Kwon K.K."/>
        </authorList>
    </citation>
    <scope>NUCLEOTIDE SEQUENCE</scope>
    <source>
        <strain evidence="14">ES005</strain>
    </source>
</reference>
<dbReference type="Pfam" id="PF17820">
    <property type="entry name" value="PDZ_6"/>
    <property type="match status" value="1"/>
</dbReference>
<dbReference type="Proteomes" id="UP000663499">
    <property type="component" value="Chromosome"/>
</dbReference>
<evidence type="ECO:0000256" key="7">
    <source>
        <dbReference type="ARBA" id="ARBA00022833"/>
    </source>
</evidence>
<dbReference type="KEGG" id="alka:J0B03_01010"/>
<dbReference type="PANTHER" id="PTHR42837:SF2">
    <property type="entry name" value="MEMBRANE METALLOPROTEASE ARASP2, CHLOROPLASTIC-RELATED"/>
    <property type="match status" value="1"/>
</dbReference>
<name>A0A974XMM7_9FIRM</name>
<evidence type="ECO:0000256" key="2">
    <source>
        <dbReference type="ARBA" id="ARBA00004141"/>
    </source>
</evidence>
<dbReference type="AlphaFoldDB" id="A0A974XMM7"/>
<feature type="domain" description="PDZ" evidence="13">
    <location>
        <begin position="123"/>
        <end position="161"/>
    </location>
</feature>
<dbReference type="CDD" id="cd23081">
    <property type="entry name" value="cpPDZ_EcRseP-like"/>
    <property type="match status" value="1"/>
</dbReference>
<dbReference type="PANTHER" id="PTHR42837">
    <property type="entry name" value="REGULATOR OF SIGMA-E PROTEASE RSEP"/>
    <property type="match status" value="1"/>
</dbReference>
<feature type="transmembrane region" description="Helical" evidence="11">
    <location>
        <begin position="257"/>
        <end position="279"/>
    </location>
</feature>
<comment type="similarity">
    <text evidence="3 11">Belongs to the peptidase M50B family.</text>
</comment>
<dbReference type="GO" id="GO:0046872">
    <property type="term" value="F:metal ion binding"/>
    <property type="evidence" value="ECO:0007669"/>
    <property type="project" value="UniProtKB-KW"/>
</dbReference>
<feature type="transmembrane region" description="Helical" evidence="11">
    <location>
        <begin position="6"/>
        <end position="26"/>
    </location>
</feature>
<dbReference type="RefSeq" id="WP_207300042.1">
    <property type="nucleotide sequence ID" value="NZ_CP071444.1"/>
</dbReference>
<dbReference type="InterPro" id="IPR041489">
    <property type="entry name" value="PDZ_6"/>
</dbReference>
<evidence type="ECO:0000313" key="15">
    <source>
        <dbReference type="Proteomes" id="UP000663499"/>
    </source>
</evidence>
<evidence type="ECO:0000256" key="11">
    <source>
        <dbReference type="RuleBase" id="RU362031"/>
    </source>
</evidence>
<evidence type="ECO:0000256" key="8">
    <source>
        <dbReference type="ARBA" id="ARBA00022989"/>
    </source>
</evidence>
<evidence type="ECO:0000256" key="9">
    <source>
        <dbReference type="ARBA" id="ARBA00023049"/>
    </source>
</evidence>
<dbReference type="GO" id="GO:0004222">
    <property type="term" value="F:metalloendopeptidase activity"/>
    <property type="evidence" value="ECO:0007669"/>
    <property type="project" value="InterPro"/>
</dbReference>
<accession>A0A974XMM7</accession>
<keyword evidence="11" id="KW-0479">Metal-binding</keyword>
<keyword evidence="5 11" id="KW-0812">Transmembrane</keyword>
<dbReference type="GO" id="GO:0006508">
    <property type="term" value="P:proteolysis"/>
    <property type="evidence" value="ECO:0007669"/>
    <property type="project" value="UniProtKB-KW"/>
</dbReference>
<evidence type="ECO:0000256" key="1">
    <source>
        <dbReference type="ARBA" id="ARBA00001947"/>
    </source>
</evidence>
<dbReference type="GO" id="GO:0016020">
    <property type="term" value="C:membrane"/>
    <property type="evidence" value="ECO:0007669"/>
    <property type="project" value="UniProtKB-SubCell"/>
</dbReference>
<keyword evidence="10 11" id="KW-0472">Membrane</keyword>
<evidence type="ECO:0000256" key="4">
    <source>
        <dbReference type="ARBA" id="ARBA00022670"/>
    </source>
</evidence>
<evidence type="ECO:0000259" key="12">
    <source>
        <dbReference type="Pfam" id="PF02163"/>
    </source>
</evidence>
<dbReference type="NCBIfam" id="TIGR00054">
    <property type="entry name" value="RIP metalloprotease RseP"/>
    <property type="match status" value="1"/>
</dbReference>
<proteinExistence type="inferred from homology"/>
<feature type="transmembrane region" description="Helical" evidence="11">
    <location>
        <begin position="90"/>
        <end position="115"/>
    </location>
</feature>
<keyword evidence="8 11" id="KW-1133">Transmembrane helix</keyword>
<organism evidence="14 15">
    <name type="scientific">Alkalibacter rhizosphaerae</name>
    <dbReference type="NCBI Taxonomy" id="2815577"/>
    <lineage>
        <taxon>Bacteria</taxon>
        <taxon>Bacillati</taxon>
        <taxon>Bacillota</taxon>
        <taxon>Clostridia</taxon>
        <taxon>Eubacteriales</taxon>
        <taxon>Eubacteriaceae</taxon>
        <taxon>Alkalibacter</taxon>
    </lineage>
</organism>
<sequence length="334" mass="36394">MLTTIVLSIFIFGFLIVIHEFGHFLAARISKVDVLEFAIGMGPVVYARQGKRTKFSLRALPIGGFCKMRGEDEDDFSEGSFNAKGKSSRIFILAAGAIMNIFGTVILLSLVFFMIGTPTTTLAEVEANYPAFEAGIRSGDQIVSIDGNTVSTWDEINASISDDKEETYNVVYQREETHFSAQITSRYDEGSGRYRIGVAPARESGFFSSIGEGVRQTVLYAVMMVDTIGQLVTGRASTDDLMGPIGIVSVVGETAQYGAVALMNLAAVISLNLAIFNLLPIPALDGSRIIFIFIEWIKGSPVNPEKEGMIHLIGFALLMILAIFIAYNDILRLN</sequence>
<dbReference type="InterPro" id="IPR004387">
    <property type="entry name" value="Pept_M50_Zn"/>
</dbReference>
<keyword evidence="7 11" id="KW-0862">Zinc</keyword>
<gene>
    <name evidence="14" type="primary">rseP</name>
    <name evidence="14" type="ORF">J0B03_01010</name>
</gene>
<keyword evidence="15" id="KW-1185">Reference proteome</keyword>
<protein>
    <recommendedName>
        <fullName evidence="11">Zinc metalloprotease</fullName>
        <ecNumber evidence="11">3.4.24.-</ecNumber>
    </recommendedName>
</protein>
<keyword evidence="9 11" id="KW-0482">Metalloprotease</keyword>
<dbReference type="EMBL" id="CP071444">
    <property type="protein sequence ID" value="QSX08701.1"/>
    <property type="molecule type" value="Genomic_DNA"/>
</dbReference>
<comment type="subcellular location">
    <subcellularLocation>
        <location evidence="2">Membrane</location>
        <topology evidence="2">Multi-pass membrane protein</topology>
    </subcellularLocation>
</comment>
<evidence type="ECO:0000313" key="14">
    <source>
        <dbReference type="EMBL" id="QSX08701.1"/>
    </source>
</evidence>
<evidence type="ECO:0000259" key="13">
    <source>
        <dbReference type="Pfam" id="PF17820"/>
    </source>
</evidence>
<dbReference type="Gene3D" id="2.30.42.10">
    <property type="match status" value="1"/>
</dbReference>
<evidence type="ECO:0000256" key="5">
    <source>
        <dbReference type="ARBA" id="ARBA00022692"/>
    </source>
</evidence>
<dbReference type="SUPFAM" id="SSF50156">
    <property type="entry name" value="PDZ domain-like"/>
    <property type="match status" value="1"/>
</dbReference>
<dbReference type="InterPro" id="IPR036034">
    <property type="entry name" value="PDZ_sf"/>
</dbReference>
<feature type="transmembrane region" description="Helical" evidence="11">
    <location>
        <begin position="308"/>
        <end position="327"/>
    </location>
</feature>
<feature type="domain" description="Peptidase M50" evidence="12">
    <location>
        <begin position="9"/>
        <end position="321"/>
    </location>
</feature>
<keyword evidence="6 11" id="KW-0378">Hydrolase</keyword>
<dbReference type="CDD" id="cd06163">
    <property type="entry name" value="S2P-M50_PDZ_RseP-like"/>
    <property type="match status" value="1"/>
</dbReference>
<evidence type="ECO:0000256" key="6">
    <source>
        <dbReference type="ARBA" id="ARBA00022801"/>
    </source>
</evidence>
<evidence type="ECO:0000256" key="3">
    <source>
        <dbReference type="ARBA" id="ARBA00007931"/>
    </source>
</evidence>
<keyword evidence="4" id="KW-0645">Protease</keyword>
<dbReference type="EC" id="3.4.24.-" evidence="11"/>
<dbReference type="InterPro" id="IPR008915">
    <property type="entry name" value="Peptidase_M50"/>
</dbReference>